<reference evidence="3 4" key="1">
    <citation type="submission" date="2022-09" db="EMBL/GenBank/DDBJ databases">
        <authorList>
            <person name="Palmer J.M."/>
        </authorList>
    </citation>
    <scope>NUCLEOTIDE SEQUENCE [LARGE SCALE GENOMIC DNA]</scope>
    <source>
        <strain evidence="3 4">DSM 7382</strain>
    </source>
</reference>
<protein>
    <recommendedName>
        <fullName evidence="2">Inositol polyphosphate-related phosphatase domain-containing protein</fullName>
    </recommendedName>
</protein>
<comment type="caution">
    <text evidence="3">The sequence shown here is derived from an EMBL/GenBank/DDBJ whole genome shotgun (WGS) entry which is preliminary data.</text>
</comment>
<dbReference type="Proteomes" id="UP001385951">
    <property type="component" value="Unassembled WGS sequence"/>
</dbReference>
<sequence length="408" mass="45690">MSDERLLVQLASYNTNLQAERGLPQDLVDWLAPTLQASNFLSQAPRAPDIVAVGFQELLPLHIGLSGFSNSVIENRNSLILSQIEEHAPNKEKYALIAKVVNVGIALLWTGCGPAYMGNKGAVGVRFRVRGQDGGIGEVYTFVCAHLTAHSHKLAHRIADYHHIVGSLLFPPLPGSSSNESTTIYSTSHLFFFGDLNFRLEPPTLPDPKKLSASIDAILADGVREQLKDYDQLVQERDQKKSIFVGFREGEFWKFKPTYKYKLGQVDKYDLKRMPAWTDRIMYATHTDSPDTPQRSSITNSLYTSIPSYTSSDHKPIVSVLLLPPPLPNTDQIIPLLRLPPTYSPRPDSYANLKKYTGRTLDRIIGYTWWLFTLISSGPGLLGMLSIGLFSWLRWRGGYVRIEETADV</sequence>
<dbReference type="InterPro" id="IPR036691">
    <property type="entry name" value="Endo/exonu/phosph_ase_sf"/>
</dbReference>
<dbReference type="GO" id="GO:0046856">
    <property type="term" value="P:phosphatidylinositol dephosphorylation"/>
    <property type="evidence" value="ECO:0007669"/>
    <property type="project" value="InterPro"/>
</dbReference>
<gene>
    <name evidence="3" type="ORF">QCA50_003355</name>
</gene>
<dbReference type="PANTHER" id="PTHR11200">
    <property type="entry name" value="INOSITOL 5-PHOSPHATASE"/>
    <property type="match status" value="1"/>
</dbReference>
<dbReference type="InterPro" id="IPR000300">
    <property type="entry name" value="IPPc"/>
</dbReference>
<accession>A0AAW0GTT7</accession>
<keyword evidence="1" id="KW-0812">Transmembrane</keyword>
<evidence type="ECO:0000313" key="4">
    <source>
        <dbReference type="Proteomes" id="UP001385951"/>
    </source>
</evidence>
<organism evidence="3 4">
    <name type="scientific">Cerrena zonata</name>
    <dbReference type="NCBI Taxonomy" id="2478898"/>
    <lineage>
        <taxon>Eukaryota</taxon>
        <taxon>Fungi</taxon>
        <taxon>Dikarya</taxon>
        <taxon>Basidiomycota</taxon>
        <taxon>Agaricomycotina</taxon>
        <taxon>Agaricomycetes</taxon>
        <taxon>Polyporales</taxon>
        <taxon>Cerrenaceae</taxon>
        <taxon>Cerrena</taxon>
    </lineage>
</organism>
<proteinExistence type="predicted"/>
<evidence type="ECO:0000313" key="3">
    <source>
        <dbReference type="EMBL" id="KAK7693783.1"/>
    </source>
</evidence>
<keyword evidence="1" id="KW-1133">Transmembrane helix</keyword>
<evidence type="ECO:0000256" key="1">
    <source>
        <dbReference type="SAM" id="Phobius"/>
    </source>
</evidence>
<dbReference type="SUPFAM" id="SSF56219">
    <property type="entry name" value="DNase I-like"/>
    <property type="match status" value="1"/>
</dbReference>
<name>A0AAW0GTT7_9APHY</name>
<dbReference type="Pfam" id="PF22669">
    <property type="entry name" value="Exo_endo_phos2"/>
    <property type="match status" value="1"/>
</dbReference>
<dbReference type="EMBL" id="JASBNA010000003">
    <property type="protein sequence ID" value="KAK7693783.1"/>
    <property type="molecule type" value="Genomic_DNA"/>
</dbReference>
<feature type="domain" description="Inositol polyphosphate-related phosphatase" evidence="2">
    <location>
        <begin position="4"/>
        <end position="329"/>
    </location>
</feature>
<feature type="transmembrane region" description="Helical" evidence="1">
    <location>
        <begin position="369"/>
        <end position="393"/>
    </location>
</feature>
<dbReference type="PANTHER" id="PTHR11200:SF286">
    <property type="entry name" value="5-PHOSPHATASE, PUTATIVE (AFU_ORTHOLOGUE AFUA_5G07600)-RELATED"/>
    <property type="match status" value="1"/>
</dbReference>
<dbReference type="Gene3D" id="3.60.10.10">
    <property type="entry name" value="Endonuclease/exonuclease/phosphatase"/>
    <property type="match status" value="1"/>
</dbReference>
<dbReference type="SMART" id="SM00128">
    <property type="entry name" value="IPPc"/>
    <property type="match status" value="1"/>
</dbReference>
<keyword evidence="4" id="KW-1185">Reference proteome</keyword>
<dbReference type="InterPro" id="IPR046985">
    <property type="entry name" value="IP5"/>
</dbReference>
<dbReference type="AlphaFoldDB" id="A0AAW0GTT7"/>
<evidence type="ECO:0000259" key="2">
    <source>
        <dbReference type="SMART" id="SM00128"/>
    </source>
</evidence>
<keyword evidence="1" id="KW-0472">Membrane</keyword>
<dbReference type="GO" id="GO:0004439">
    <property type="term" value="F:phosphatidylinositol-4,5-bisphosphate 5-phosphatase activity"/>
    <property type="evidence" value="ECO:0007669"/>
    <property type="project" value="TreeGrafter"/>
</dbReference>